<evidence type="ECO:0000256" key="1">
    <source>
        <dbReference type="SAM" id="MobiDB-lite"/>
    </source>
</evidence>
<dbReference type="PANTHER" id="PTHR45669:SF12">
    <property type="entry name" value="EMB|CAB85507.1"/>
    <property type="match status" value="1"/>
</dbReference>
<dbReference type="InterPro" id="IPR002109">
    <property type="entry name" value="Glutaredoxin"/>
</dbReference>
<dbReference type="InterPro" id="IPR036249">
    <property type="entry name" value="Thioredoxin-like_sf"/>
</dbReference>
<feature type="compositionally biased region" description="Basic and acidic residues" evidence="1">
    <location>
        <begin position="364"/>
        <end position="379"/>
    </location>
</feature>
<feature type="compositionally biased region" description="Basic residues" evidence="1">
    <location>
        <begin position="532"/>
        <end position="541"/>
    </location>
</feature>
<dbReference type="PROSITE" id="PS51354">
    <property type="entry name" value="GLUTAREDOXIN_2"/>
    <property type="match status" value="3"/>
</dbReference>
<gene>
    <name evidence="3" type="ORF">IFM89_003342</name>
</gene>
<name>A0A835IWI4_9MAGN</name>
<accession>A0A835IWI4</accession>
<dbReference type="Gene3D" id="3.40.30.10">
    <property type="entry name" value="Glutaredoxin"/>
    <property type="match status" value="3"/>
</dbReference>
<evidence type="ECO:0000313" key="3">
    <source>
        <dbReference type="EMBL" id="KAF9623552.1"/>
    </source>
</evidence>
<protein>
    <recommendedName>
        <fullName evidence="2">Glutaredoxin domain-containing protein</fullName>
    </recommendedName>
</protein>
<dbReference type="SUPFAM" id="SSF52833">
    <property type="entry name" value="Thioredoxin-like"/>
    <property type="match status" value="3"/>
</dbReference>
<feature type="domain" description="Glutaredoxin" evidence="2">
    <location>
        <begin position="409"/>
        <end position="473"/>
    </location>
</feature>
<feature type="region of interest" description="Disordered" evidence="1">
    <location>
        <begin position="61"/>
        <end position="83"/>
    </location>
</feature>
<dbReference type="OrthoDB" id="418495at2759"/>
<dbReference type="Proteomes" id="UP000631114">
    <property type="component" value="Unassembled WGS sequence"/>
</dbReference>
<dbReference type="EMBL" id="JADFTS010000001">
    <property type="protein sequence ID" value="KAF9623552.1"/>
    <property type="molecule type" value="Genomic_DNA"/>
</dbReference>
<feature type="region of interest" description="Disordered" evidence="1">
    <location>
        <begin position="501"/>
        <end position="541"/>
    </location>
</feature>
<feature type="region of interest" description="Disordered" evidence="1">
    <location>
        <begin position="364"/>
        <end position="390"/>
    </location>
</feature>
<dbReference type="PANTHER" id="PTHR45669">
    <property type="entry name" value="GLUTAREDOXIN DOMAIN-CONTAINING CYSTEINE-RICH PROTEIN CG12206-RELATED"/>
    <property type="match status" value="1"/>
</dbReference>
<proteinExistence type="predicted"/>
<keyword evidence="4" id="KW-1185">Reference proteome</keyword>
<evidence type="ECO:0000313" key="4">
    <source>
        <dbReference type="Proteomes" id="UP000631114"/>
    </source>
</evidence>
<evidence type="ECO:0000259" key="2">
    <source>
        <dbReference type="Pfam" id="PF00462"/>
    </source>
</evidence>
<feature type="non-terminal residue" evidence="3">
    <location>
        <position position="1"/>
    </location>
</feature>
<comment type="caution">
    <text evidence="3">The sequence shown here is derived from an EMBL/GenBank/DDBJ whole genome shotgun (WGS) entry which is preliminary data.</text>
</comment>
<feature type="domain" description="Glutaredoxin" evidence="2">
    <location>
        <begin position="122"/>
        <end position="186"/>
    </location>
</feature>
<reference evidence="3 4" key="1">
    <citation type="submission" date="2020-10" db="EMBL/GenBank/DDBJ databases">
        <title>The Coptis chinensis genome and diversification of protoberbering-type alkaloids.</title>
        <authorList>
            <person name="Wang B."/>
            <person name="Shu S."/>
            <person name="Song C."/>
            <person name="Liu Y."/>
        </authorList>
    </citation>
    <scope>NUCLEOTIDE SEQUENCE [LARGE SCALE GENOMIC DNA]</scope>
    <source>
        <strain evidence="3">HL-2020</strain>
        <tissue evidence="3">Leaf</tissue>
    </source>
</reference>
<dbReference type="Pfam" id="PF00462">
    <property type="entry name" value="Glutaredoxin"/>
    <property type="match status" value="3"/>
</dbReference>
<organism evidence="3 4">
    <name type="scientific">Coptis chinensis</name>
    <dbReference type="NCBI Taxonomy" id="261450"/>
    <lineage>
        <taxon>Eukaryota</taxon>
        <taxon>Viridiplantae</taxon>
        <taxon>Streptophyta</taxon>
        <taxon>Embryophyta</taxon>
        <taxon>Tracheophyta</taxon>
        <taxon>Spermatophyta</taxon>
        <taxon>Magnoliopsida</taxon>
        <taxon>Ranunculales</taxon>
        <taxon>Ranunculaceae</taxon>
        <taxon>Coptidoideae</taxon>
        <taxon>Coptis</taxon>
    </lineage>
</organism>
<feature type="compositionally biased region" description="Polar residues" evidence="1">
    <location>
        <begin position="515"/>
        <end position="525"/>
    </location>
</feature>
<feature type="domain" description="Glutaredoxin" evidence="2">
    <location>
        <begin position="272"/>
        <end position="336"/>
    </location>
</feature>
<dbReference type="AlphaFoldDB" id="A0A835IWI4"/>
<sequence>QHVGLSLYEACLIPSVRLVTTTQSALELDRKLADLVIPEVVQSKIHRFKQNRKKYVFEVSDSFDSSKPGNEGEPRSSKANASARRELSEQLKKVSISAKSRSTESLLKSLEKQCPPGGENSVIVYTTTGGNREPFKDSNKIRSMLQSHHIQMFERDIYKDALFREQLKGLMGYIKVPLMFVKGRLVGGVDEVMVMEENGDLGILFDGIPKLQEQAKTKPIPREPRSSKANASILREPSEQLKKVSISPKPRGSESLLESLEKRCPPGGGNSVILYTTTGGDREPFKDSNKVRSMLRSHYIQMFERDIFKDALSREQLKELMGYIKVPLLFVKGRLVGGADEVMVMEENGDLGILFDGIPKLQEQAKTKPIPREPSEQLKKVSISPKPRSSESLLKSLEKRCPPGGGNSVIVYTTTGGNREPFKDSNKVRSVLQSHYIQMFERDIFNDALFREQLKELMGYIKVPLLFVKGRLVGGADEVSEMEENGDLDILFDGIPKLHKREKTKPMEKAPRSSGAVNTPIQWDSQDVPIRRLGRSGRREI</sequence>